<dbReference type="AlphaFoldDB" id="A4V6U6"/>
<proteinExistence type="predicted"/>
<sequence length="125" mass="13740">MRTPSQDFIVWMNAEFYSLYRVDQNQAISAAKNMVNQVRPEDQAQLRSTLEAMARKNKGFANIFNRREAYFVIGLVLAAIGTYVAGGWAACCAVVVATVTPVAMSCIHSSRKATATIQLIAALKH</sequence>
<feature type="transmembrane region" description="Helical" evidence="1">
    <location>
        <begin position="69"/>
        <end position="102"/>
    </location>
</feature>
<keyword evidence="2" id="KW-0614">Plasmid</keyword>
<protein>
    <submittedName>
        <fullName evidence="2">Transmembrane protein</fullName>
    </submittedName>
</protein>
<evidence type="ECO:0000313" key="2">
    <source>
        <dbReference type="EMBL" id="CAM96258.1"/>
    </source>
</evidence>
<gene>
    <name evidence="2" type="ordered locus">pQBR0226</name>
</gene>
<organism evidence="2 3">
    <name type="scientific">Pseudomonas fluorescens (strain SBW25)</name>
    <dbReference type="NCBI Taxonomy" id="216595"/>
    <lineage>
        <taxon>Bacteria</taxon>
        <taxon>Pseudomonadati</taxon>
        <taxon>Pseudomonadota</taxon>
        <taxon>Gammaproteobacteria</taxon>
        <taxon>Pseudomonadales</taxon>
        <taxon>Pseudomonadaceae</taxon>
        <taxon>Pseudomonas</taxon>
    </lineage>
</organism>
<keyword evidence="1" id="KW-1133">Transmembrane helix</keyword>
<dbReference type="Proteomes" id="UP000002332">
    <property type="component" value="Plasmid pQBR103"/>
</dbReference>
<evidence type="ECO:0000313" key="3">
    <source>
        <dbReference type="Proteomes" id="UP000002332"/>
    </source>
</evidence>
<dbReference type="RefSeq" id="WP_011923034.1">
    <property type="nucleotide sequence ID" value="NC_009444.1"/>
</dbReference>
<reference evidence="2 3" key="1">
    <citation type="journal article" date="2007" name="ISME J.">
        <title>Sequence-based analysis of pQBR103; a representative of a unique, transfer-proficient mega plasmid resident in the microbial community of sugar beet.</title>
        <authorList>
            <person name="Tett A."/>
            <person name="Spiers A.J."/>
            <person name="Crossman L.C."/>
            <person name="Ager D."/>
            <person name="Ciric L."/>
            <person name="Dow J.M."/>
            <person name="Fry J.C."/>
            <person name="Harris D."/>
            <person name="Lilley A."/>
            <person name="Oliver A."/>
            <person name="Parkhill J."/>
            <person name="Quail M.A."/>
            <person name="Rainey P.B."/>
            <person name="Saunders N.J."/>
            <person name="Seeger K."/>
            <person name="Snyder L.A.S."/>
            <person name="Squares R."/>
            <person name="Thomas C.M."/>
            <person name="Turner S.L."/>
            <person name="Zhang X.-X."/>
            <person name="Field D."/>
            <person name="Bailey M.J."/>
        </authorList>
    </citation>
    <scope>NUCLEOTIDE SEQUENCE [LARGE SCALE GENOMIC DNA]</scope>
    <source>
        <strain evidence="2 3">SBW25</strain>
    </source>
</reference>
<dbReference type="EMBL" id="AM235768">
    <property type="protein sequence ID" value="CAM96258.1"/>
    <property type="molecule type" value="Genomic_DNA"/>
</dbReference>
<evidence type="ECO:0000256" key="1">
    <source>
        <dbReference type="SAM" id="Phobius"/>
    </source>
</evidence>
<keyword evidence="1 2" id="KW-0812">Transmembrane</keyword>
<keyword evidence="1" id="KW-0472">Membrane</keyword>
<name>A4V6U6_PSEFS</name>
<geneLocation type="plasmid" evidence="2 3">
    <name>pQBR103</name>
</geneLocation>
<accession>A4V6U6</accession>